<evidence type="ECO:0000259" key="14">
    <source>
        <dbReference type="Pfam" id="PF22983"/>
    </source>
</evidence>
<sequence>MPPIDGNMAVAGMPQGVGTIPLATLIEYAVQRTYHELSVLSELLPRKNDMERKVEIVQYASRTRQLFIRLLALVKWAGSATKVDKCAEICSFLEQQSMWFVETADILAKMARETLVNARLPAFSLHCAIDVLTLGTYPRLPACIRDKIVPPDAITPSEKRQTLQRLTQVIQYRLVSADLPQQMRKLRVENGRVKFIVEHEFEATLTLMGDGPKVPWRLLDINFLVEDPETGDTFCQSLQLEVLHSQTQRLIKDRMGDSICVENYTIGRCLVVSYWRDQLRRDRSGEPTIHNLKVHVADDDDSKPLQISHQPSMSVEESNRVGSAIKSNHLSIERLLMQTIEVRCHAKLKVIVFLKVSSSSCELRDLPIALHVPILSPCMNSEKLRIMIDSERGTLLASIPVLSELPEINDFEEALNGDRRGLEGHINNIKIQMCMLRCEKSTQYLPTSCQRQLPIVNMVGHPVEKLSPHTLFIRVPKQANYFLIVELLESECKNIKYKYYLLDTSPCTSDGSEDQITEEISAKLFLKAGRLMELDPFSFTHGPYTKIFDDPEETEIEGLRRKRKILLGEYDGPKNKKSKGNAYFVPDLAYILASCEERIQFVNLGVELEKNGVVHSGIHADSEGTCFCLSIASLPDVDGLDKKICEKIKKLLLSLKLRILSRPTRNWIVEFVFAKSPLQSATKKEQGSVIRVHYMFELNIDNLKKVVKDILDEWSSICHLYSLVDEFAVIYNDSRTSLHNTADIQSYDYRRLTLYYGPNRNSVAILQWKGDAKQFTLTLGSVGQTATLNPHIPVVVQLQQELNASRSLAQLAQTLYDTWSPMTSINKLSTSLVQAANTTIKETTQSFTIIPQSTTHVRIAFRYRFCVDIHFRGNKIVAVRDGAYSLFDNSKVVDSFTPTPMLKAFLNMYVDDSITGRHTHRMSATEDDNPPSPVLMDSVDVFNMSQPPSMGSPVSRRQDASIRFSSPMTPPSNPHTPASPSTVRMSGVTPSPSTALIGTPSPGNLLGAGSPGNPQLHVPSPGSFVPAPSPQSLGIHMPSPAGGFMGPSGIDAGSPFTSSGLAMPSPGQRNWPNSPSVPGPSPASRHAAHSPGHPALHSPQTQAKDGDHSKTSGISHPSRMLPQRSWAASIPTLLSHESLDTLLTPNKLPSVTHAILLSPLERFLGCVFLRRNLIRLIHTESLTALQSSDPYMTLFKAETLQFRVSFNTSNFQSLHMNVTPLPEHSAIWTTEVLNIVEQYFDQKVACPPYKVNALRAFLRILDTPPRVLKDCIQLMRLELTPQAVLDPRAQMKWSMQLCLTLPPVWAYMASAGNAAVAKGKQQKILMMLQLTRISSQLPPGTEPQTIIVPLLYDMNNNTIQQADLIRGQQTTPTYVAVSQMLKRYSDFHQSSSDCILFSAVRELLTNLVIQGS</sequence>
<evidence type="ECO:0000259" key="13">
    <source>
        <dbReference type="Pfam" id="PF22981"/>
    </source>
</evidence>
<dbReference type="Pfam" id="PF08638">
    <property type="entry name" value="Med14"/>
    <property type="match status" value="1"/>
</dbReference>
<reference evidence="19" key="1">
    <citation type="submission" date="2019-08" db="EMBL/GenBank/DDBJ databases">
        <title>The improved chromosome-level genome for the pearl oyster Pinctada fucata martensii using PacBio sequencing and Hi-C.</title>
        <authorList>
            <person name="Zheng Z."/>
        </authorList>
    </citation>
    <scope>NUCLEOTIDE SEQUENCE</scope>
    <source>
        <strain evidence="19">ZZ-2019</strain>
        <tissue evidence="19">Adductor muscle</tissue>
    </source>
</reference>
<feature type="domain" description="Mediator of RNA polymerase II transcription subunit 14 C-terminal" evidence="18">
    <location>
        <begin position="1261"/>
        <end position="1409"/>
    </location>
</feature>
<evidence type="ECO:0000259" key="16">
    <source>
        <dbReference type="Pfam" id="PF25065"/>
    </source>
</evidence>
<dbReference type="Pfam" id="PF25067">
    <property type="entry name" value="RM5_Med14"/>
    <property type="match status" value="1"/>
</dbReference>
<dbReference type="Pfam" id="PF25069">
    <property type="entry name" value="Med14_C"/>
    <property type="match status" value="1"/>
</dbReference>
<evidence type="ECO:0000256" key="1">
    <source>
        <dbReference type="ARBA" id="ARBA00004123"/>
    </source>
</evidence>
<dbReference type="Pfam" id="PF22984">
    <property type="entry name" value="RM6_Med14"/>
    <property type="match status" value="1"/>
</dbReference>
<dbReference type="InterPro" id="IPR056878">
    <property type="entry name" value="RM5_Med14"/>
</dbReference>
<dbReference type="InterPro" id="IPR055122">
    <property type="entry name" value="Med14_N"/>
</dbReference>
<evidence type="ECO:0000256" key="11">
    <source>
        <dbReference type="SAM" id="MobiDB-lite"/>
    </source>
</evidence>
<evidence type="ECO:0000256" key="6">
    <source>
        <dbReference type="ARBA" id="ARBA00023159"/>
    </source>
</evidence>
<feature type="domain" description="Mediator of RNA polymerase II transcription subunit 14 RM6" evidence="15">
    <location>
        <begin position="738"/>
        <end position="804"/>
    </location>
</feature>
<dbReference type="GO" id="GO:0070847">
    <property type="term" value="C:core mediator complex"/>
    <property type="evidence" value="ECO:0007669"/>
    <property type="project" value="TreeGrafter"/>
</dbReference>
<evidence type="ECO:0000259" key="15">
    <source>
        <dbReference type="Pfam" id="PF22984"/>
    </source>
</evidence>
<organism evidence="19 20">
    <name type="scientific">Pinctada imbricata</name>
    <name type="common">Atlantic pearl-oyster</name>
    <name type="synonym">Pinctada martensii</name>
    <dbReference type="NCBI Taxonomy" id="66713"/>
    <lineage>
        <taxon>Eukaryota</taxon>
        <taxon>Metazoa</taxon>
        <taxon>Spiralia</taxon>
        <taxon>Lophotrochozoa</taxon>
        <taxon>Mollusca</taxon>
        <taxon>Bivalvia</taxon>
        <taxon>Autobranchia</taxon>
        <taxon>Pteriomorphia</taxon>
        <taxon>Pterioida</taxon>
        <taxon>Pterioidea</taxon>
        <taxon>Pteriidae</taxon>
        <taxon>Pinctada</taxon>
    </lineage>
</organism>
<keyword evidence="8 10" id="KW-0539">Nucleus</keyword>
<dbReference type="EMBL" id="VSWD01000007">
    <property type="protein sequence ID" value="KAK3096722.1"/>
    <property type="molecule type" value="Genomic_DNA"/>
</dbReference>
<evidence type="ECO:0000313" key="20">
    <source>
        <dbReference type="Proteomes" id="UP001186944"/>
    </source>
</evidence>
<feature type="domain" description="Mediator of RNA polymerase II transcription subunit 14 RM2" evidence="13">
    <location>
        <begin position="251"/>
        <end position="330"/>
    </location>
</feature>
<evidence type="ECO:0000256" key="5">
    <source>
        <dbReference type="ARBA" id="ARBA00023015"/>
    </source>
</evidence>
<evidence type="ECO:0000256" key="3">
    <source>
        <dbReference type="ARBA" id="ARBA00019619"/>
    </source>
</evidence>
<feature type="domain" description="Mediator of RNA polymerase II transcription subunit 14 RM8" evidence="14">
    <location>
        <begin position="1173"/>
        <end position="1245"/>
    </location>
</feature>
<dbReference type="InterPro" id="IPR013947">
    <property type="entry name" value="Mediator_Med14"/>
</dbReference>
<dbReference type="InterPro" id="IPR055113">
    <property type="entry name" value="Med14_RM2"/>
</dbReference>
<dbReference type="PANTHER" id="PTHR12809">
    <property type="entry name" value="MEDIATOR COMPLEX SUBUNIT"/>
    <property type="match status" value="1"/>
</dbReference>
<comment type="subunit">
    <text evidence="10">Component of the Mediator complex.</text>
</comment>
<dbReference type="InterPro" id="IPR055114">
    <property type="entry name" value="Med14_RM6"/>
</dbReference>
<dbReference type="GO" id="GO:0003712">
    <property type="term" value="F:transcription coregulator activity"/>
    <property type="evidence" value="ECO:0007669"/>
    <property type="project" value="UniProtKB-UniRule"/>
</dbReference>
<dbReference type="Pfam" id="PF22983">
    <property type="entry name" value="RM8_Med14"/>
    <property type="match status" value="1"/>
</dbReference>
<keyword evidence="7 10" id="KW-0804">Transcription</keyword>
<feature type="compositionally biased region" description="Polar residues" evidence="11">
    <location>
        <begin position="975"/>
        <end position="996"/>
    </location>
</feature>
<dbReference type="Pfam" id="PF22981">
    <property type="entry name" value="RM2_Med14"/>
    <property type="match status" value="1"/>
</dbReference>
<evidence type="ECO:0000256" key="7">
    <source>
        <dbReference type="ARBA" id="ARBA00023163"/>
    </source>
</evidence>
<evidence type="ECO:0000259" key="18">
    <source>
        <dbReference type="Pfam" id="PF25069"/>
    </source>
</evidence>
<comment type="function">
    <text evidence="10">Component of the Mediator complex, a coactivator involved in the regulated transcription of nearly all RNA polymerase II-dependent genes. Mediator functions as a bridge to convey information from gene-specific regulatory proteins to the basal RNA polymerase II transcription machinery. Mediator is recruited to promoters by direct interactions with regulatory proteins and serves as a scaffold for the assembly of a functional preinitiation complex with RNA polymerase II and the general transcription factors.</text>
</comment>
<feature type="region of interest" description="Disordered" evidence="11">
    <location>
        <begin position="945"/>
        <end position="1121"/>
    </location>
</feature>
<dbReference type="PANTHER" id="PTHR12809:SF2">
    <property type="entry name" value="MEDIATOR OF RNA POLYMERASE II TRANSCRIPTION SUBUNIT 14"/>
    <property type="match status" value="1"/>
</dbReference>
<evidence type="ECO:0000256" key="4">
    <source>
        <dbReference type="ARBA" id="ARBA00022737"/>
    </source>
</evidence>
<gene>
    <name evidence="19" type="ORF">FSP39_002661</name>
</gene>
<dbReference type="InterPro" id="IPR056879">
    <property type="entry name" value="RM3_Med14"/>
</dbReference>
<protein>
    <recommendedName>
        <fullName evidence="3 10">Mediator of RNA polymerase II transcription subunit 14</fullName>
    </recommendedName>
    <alternativeName>
        <fullName evidence="9 10">Mediator complex subunit 14</fullName>
    </alternativeName>
</protein>
<feature type="domain" description="Mediator of RNA polymerase II transcription subunit 14 RM3" evidence="16">
    <location>
        <begin position="333"/>
        <end position="438"/>
    </location>
</feature>
<feature type="domain" description="Mediator of RNA polymerase II transcription subunit 14 RM5" evidence="17">
    <location>
        <begin position="613"/>
        <end position="699"/>
    </location>
</feature>
<comment type="similarity">
    <text evidence="2 10">Belongs to the Mediator complex subunit 14 family.</text>
</comment>
<dbReference type="Proteomes" id="UP001186944">
    <property type="component" value="Unassembled WGS sequence"/>
</dbReference>
<comment type="caution">
    <text evidence="19">The sequence shown here is derived from an EMBL/GenBank/DDBJ whole genome shotgun (WGS) entry which is preliminary data.</text>
</comment>
<evidence type="ECO:0000256" key="2">
    <source>
        <dbReference type="ARBA" id="ARBA00007813"/>
    </source>
</evidence>
<dbReference type="InterPro" id="IPR055107">
    <property type="entry name" value="Med14_RM8"/>
</dbReference>
<dbReference type="GO" id="GO:0006357">
    <property type="term" value="P:regulation of transcription by RNA polymerase II"/>
    <property type="evidence" value="ECO:0007669"/>
    <property type="project" value="InterPro"/>
</dbReference>
<name>A0AA88Y2V6_PINIB</name>
<evidence type="ECO:0000259" key="17">
    <source>
        <dbReference type="Pfam" id="PF25067"/>
    </source>
</evidence>
<accession>A0AA88Y2V6</accession>
<dbReference type="GO" id="GO:0016592">
    <property type="term" value="C:mediator complex"/>
    <property type="evidence" value="ECO:0007669"/>
    <property type="project" value="UniProtKB-UniRule"/>
</dbReference>
<evidence type="ECO:0000313" key="19">
    <source>
        <dbReference type="EMBL" id="KAK3096722.1"/>
    </source>
</evidence>
<evidence type="ECO:0000256" key="9">
    <source>
        <dbReference type="ARBA" id="ARBA00032007"/>
    </source>
</evidence>
<keyword evidence="4" id="KW-0677">Repeat</keyword>
<keyword evidence="20" id="KW-1185">Reference proteome</keyword>
<evidence type="ECO:0000259" key="12">
    <source>
        <dbReference type="Pfam" id="PF08638"/>
    </source>
</evidence>
<evidence type="ECO:0000256" key="10">
    <source>
        <dbReference type="RuleBase" id="RU365082"/>
    </source>
</evidence>
<keyword evidence="6 10" id="KW-0010">Activator</keyword>
<comment type="subcellular location">
    <subcellularLocation>
        <location evidence="1 10">Nucleus</location>
    </subcellularLocation>
</comment>
<feature type="domain" description="Mediator complex subunit MED14 N-terminal" evidence="12">
    <location>
        <begin position="19"/>
        <end position="208"/>
    </location>
</feature>
<dbReference type="InterPro" id="IPR056877">
    <property type="entry name" value="Med14_C"/>
</dbReference>
<keyword evidence="5 10" id="KW-0805">Transcription regulation</keyword>
<evidence type="ECO:0000256" key="8">
    <source>
        <dbReference type="ARBA" id="ARBA00023242"/>
    </source>
</evidence>
<proteinExistence type="inferred from homology"/>
<dbReference type="Pfam" id="PF25065">
    <property type="entry name" value="RM3_Med14"/>
    <property type="match status" value="1"/>
</dbReference>